<evidence type="ECO:0000313" key="2">
    <source>
        <dbReference type="Proteomes" id="UP000008881"/>
    </source>
</evidence>
<dbReference type="Proteomes" id="UP000008881">
    <property type="component" value="Chromosome"/>
</dbReference>
<keyword evidence="2" id="KW-1185">Reference proteome</keyword>
<name>A0A0H3FS68_KLEAK</name>
<evidence type="ECO:0000313" key="1">
    <source>
        <dbReference type="EMBL" id="AEG95678.1"/>
    </source>
</evidence>
<dbReference type="EMBL" id="CP002824">
    <property type="protein sequence ID" value="AEG95678.1"/>
    <property type="molecule type" value="Genomic_DNA"/>
</dbReference>
<dbReference type="AlphaFoldDB" id="A0A0H3FS68"/>
<proteinExistence type="predicted"/>
<dbReference type="KEGG" id="eae:EAE_03745"/>
<protein>
    <submittedName>
        <fullName evidence="1">Uncharacterized protein</fullName>
    </submittedName>
</protein>
<dbReference type="HOGENOM" id="CLU_3215653_0_0_6"/>
<gene>
    <name evidence="1" type="ordered locus">EAE_03745</name>
</gene>
<sequence length="44" mass="5051">MVGAKELAAAQMPLFCYSYYWVVRSAQLLSLANSLQHQKNLIHR</sequence>
<accession>A0A0H3FS68</accession>
<reference evidence="1 2" key="1">
    <citation type="journal article" date="2012" name="J. Bacteriol.">
        <title>Complete genome sequence of Enterobacter aerogenes KCTC 2190.</title>
        <authorList>
            <person name="Shin S.H."/>
            <person name="Kim S."/>
            <person name="Kim J.Y."/>
            <person name="Lee S."/>
            <person name="Um Y."/>
            <person name="Oh M.K."/>
            <person name="Kim Y.R."/>
            <person name="Lee J."/>
            <person name="Yang K.S."/>
        </authorList>
    </citation>
    <scope>NUCLEOTIDE SEQUENCE [LARGE SCALE GENOMIC DNA]</scope>
    <source>
        <strain evidence="1 2">KCTC 2190</strain>
    </source>
</reference>
<organism evidence="1 2">
    <name type="scientific">Klebsiella aerogenes (strain ATCC 13048 / DSM 30053 / CCUG 1429 / JCM 1235 / KCTC 2190 / NBRC 13534 / NCIMB 10102 / NCTC 10006 / CDC 819-56)</name>
    <name type="common">Enterobacter aerogenes</name>
    <dbReference type="NCBI Taxonomy" id="1028307"/>
    <lineage>
        <taxon>Bacteria</taxon>
        <taxon>Pseudomonadati</taxon>
        <taxon>Pseudomonadota</taxon>
        <taxon>Gammaproteobacteria</taxon>
        <taxon>Enterobacterales</taxon>
        <taxon>Enterobacteriaceae</taxon>
        <taxon>Klebsiella/Raoultella group</taxon>
        <taxon>Klebsiella</taxon>
    </lineage>
</organism>